<proteinExistence type="predicted"/>
<dbReference type="Proteomes" id="UP000789920">
    <property type="component" value="Unassembled WGS sequence"/>
</dbReference>
<evidence type="ECO:0000313" key="2">
    <source>
        <dbReference type="Proteomes" id="UP000789920"/>
    </source>
</evidence>
<name>A0ACA9SNE3_9GLOM</name>
<comment type="caution">
    <text evidence="1">The sequence shown here is derived from an EMBL/GenBank/DDBJ whole genome shotgun (WGS) entry which is preliminary data.</text>
</comment>
<organism evidence="1 2">
    <name type="scientific">Racocetra persica</name>
    <dbReference type="NCBI Taxonomy" id="160502"/>
    <lineage>
        <taxon>Eukaryota</taxon>
        <taxon>Fungi</taxon>
        <taxon>Fungi incertae sedis</taxon>
        <taxon>Mucoromycota</taxon>
        <taxon>Glomeromycotina</taxon>
        <taxon>Glomeromycetes</taxon>
        <taxon>Diversisporales</taxon>
        <taxon>Gigasporaceae</taxon>
        <taxon>Racocetra</taxon>
    </lineage>
</organism>
<feature type="non-terminal residue" evidence="1">
    <location>
        <position position="1"/>
    </location>
</feature>
<sequence length="74" mass="8327">IDPSSEYYALVLQSVDEKFSEAEGIKYRHDNDIAHLDLHTRSVMVCEGKKLIEGFGPSVSTSITLKKPTYKIII</sequence>
<reference evidence="1" key="1">
    <citation type="submission" date="2021-06" db="EMBL/GenBank/DDBJ databases">
        <authorList>
            <person name="Kallberg Y."/>
            <person name="Tangrot J."/>
            <person name="Rosling A."/>
        </authorList>
    </citation>
    <scope>NUCLEOTIDE SEQUENCE</scope>
    <source>
        <strain evidence="1">MA461A</strain>
    </source>
</reference>
<feature type="non-terminal residue" evidence="1">
    <location>
        <position position="74"/>
    </location>
</feature>
<keyword evidence="2" id="KW-1185">Reference proteome</keyword>
<accession>A0ACA9SNE3</accession>
<evidence type="ECO:0000313" key="1">
    <source>
        <dbReference type="EMBL" id="CAG8841674.1"/>
    </source>
</evidence>
<protein>
    <submittedName>
        <fullName evidence="1">12877_t:CDS:1</fullName>
    </submittedName>
</protein>
<gene>
    <name evidence="1" type="ORF">RPERSI_LOCUS31983</name>
</gene>
<dbReference type="EMBL" id="CAJVQC010131187">
    <property type="protein sequence ID" value="CAG8841674.1"/>
    <property type="molecule type" value="Genomic_DNA"/>
</dbReference>